<proteinExistence type="predicted"/>
<organism evidence="3 4">
    <name type="scientific">Coprinopsis marcescibilis</name>
    <name type="common">Agaric fungus</name>
    <name type="synonym">Psathyrella marcescibilis</name>
    <dbReference type="NCBI Taxonomy" id="230819"/>
    <lineage>
        <taxon>Eukaryota</taxon>
        <taxon>Fungi</taxon>
        <taxon>Dikarya</taxon>
        <taxon>Basidiomycota</taxon>
        <taxon>Agaricomycotina</taxon>
        <taxon>Agaricomycetes</taxon>
        <taxon>Agaricomycetidae</taxon>
        <taxon>Agaricales</taxon>
        <taxon>Agaricineae</taxon>
        <taxon>Psathyrellaceae</taxon>
        <taxon>Coprinopsis</taxon>
    </lineage>
</organism>
<accession>A0A5C3LCD0</accession>
<feature type="transmembrane region" description="Helical" evidence="2">
    <location>
        <begin position="51"/>
        <end position="71"/>
    </location>
</feature>
<protein>
    <submittedName>
        <fullName evidence="3">Uncharacterized protein</fullName>
    </submittedName>
</protein>
<sequence>MDFVRSLDSSKLLLYGTILSFTMTVTSSVSYNFPLFLFGTYIQEQTEAVQSLQTFTGLLLFSVISDLVVLFRQPQNFGSALLIVLLVLLKVPTILAFSTALRQRGGELGLGIGGTNLQGATIWAMPGGFTSSTRDGYQPVDDDATFVRPSHHNAPASHAAPPPQQAPSQPPPGAYQTV</sequence>
<dbReference type="Proteomes" id="UP000307440">
    <property type="component" value="Unassembled WGS sequence"/>
</dbReference>
<dbReference type="EMBL" id="ML210146">
    <property type="protein sequence ID" value="TFK30450.1"/>
    <property type="molecule type" value="Genomic_DNA"/>
</dbReference>
<gene>
    <name evidence="3" type="ORF">FA15DRAFT_662407</name>
</gene>
<feature type="compositionally biased region" description="Pro residues" evidence="1">
    <location>
        <begin position="160"/>
        <end position="178"/>
    </location>
</feature>
<feature type="region of interest" description="Disordered" evidence="1">
    <location>
        <begin position="139"/>
        <end position="178"/>
    </location>
</feature>
<feature type="transmembrane region" description="Helical" evidence="2">
    <location>
        <begin position="77"/>
        <end position="97"/>
    </location>
</feature>
<feature type="transmembrane region" description="Helical" evidence="2">
    <location>
        <begin position="12"/>
        <end position="39"/>
    </location>
</feature>
<dbReference type="OrthoDB" id="2500246at2759"/>
<keyword evidence="4" id="KW-1185">Reference proteome</keyword>
<evidence type="ECO:0000256" key="2">
    <source>
        <dbReference type="SAM" id="Phobius"/>
    </source>
</evidence>
<evidence type="ECO:0000313" key="3">
    <source>
        <dbReference type="EMBL" id="TFK30450.1"/>
    </source>
</evidence>
<keyword evidence="2" id="KW-0472">Membrane</keyword>
<keyword evidence="2" id="KW-1133">Transmembrane helix</keyword>
<dbReference type="AlphaFoldDB" id="A0A5C3LCD0"/>
<name>A0A5C3LCD0_COPMA</name>
<reference evidence="3 4" key="1">
    <citation type="journal article" date="2019" name="Nat. Ecol. Evol.">
        <title>Megaphylogeny resolves global patterns of mushroom evolution.</title>
        <authorList>
            <person name="Varga T."/>
            <person name="Krizsan K."/>
            <person name="Foldi C."/>
            <person name="Dima B."/>
            <person name="Sanchez-Garcia M."/>
            <person name="Sanchez-Ramirez S."/>
            <person name="Szollosi G.J."/>
            <person name="Szarkandi J.G."/>
            <person name="Papp V."/>
            <person name="Albert L."/>
            <person name="Andreopoulos W."/>
            <person name="Angelini C."/>
            <person name="Antonin V."/>
            <person name="Barry K.W."/>
            <person name="Bougher N.L."/>
            <person name="Buchanan P."/>
            <person name="Buyck B."/>
            <person name="Bense V."/>
            <person name="Catcheside P."/>
            <person name="Chovatia M."/>
            <person name="Cooper J."/>
            <person name="Damon W."/>
            <person name="Desjardin D."/>
            <person name="Finy P."/>
            <person name="Geml J."/>
            <person name="Haridas S."/>
            <person name="Hughes K."/>
            <person name="Justo A."/>
            <person name="Karasinski D."/>
            <person name="Kautmanova I."/>
            <person name="Kiss B."/>
            <person name="Kocsube S."/>
            <person name="Kotiranta H."/>
            <person name="LaButti K.M."/>
            <person name="Lechner B.E."/>
            <person name="Liimatainen K."/>
            <person name="Lipzen A."/>
            <person name="Lukacs Z."/>
            <person name="Mihaltcheva S."/>
            <person name="Morgado L.N."/>
            <person name="Niskanen T."/>
            <person name="Noordeloos M.E."/>
            <person name="Ohm R.A."/>
            <person name="Ortiz-Santana B."/>
            <person name="Ovrebo C."/>
            <person name="Racz N."/>
            <person name="Riley R."/>
            <person name="Savchenko A."/>
            <person name="Shiryaev A."/>
            <person name="Soop K."/>
            <person name="Spirin V."/>
            <person name="Szebenyi C."/>
            <person name="Tomsovsky M."/>
            <person name="Tulloss R.E."/>
            <person name="Uehling J."/>
            <person name="Grigoriev I.V."/>
            <person name="Vagvolgyi C."/>
            <person name="Papp T."/>
            <person name="Martin F.M."/>
            <person name="Miettinen O."/>
            <person name="Hibbett D.S."/>
            <person name="Nagy L.G."/>
        </authorList>
    </citation>
    <scope>NUCLEOTIDE SEQUENCE [LARGE SCALE GENOMIC DNA]</scope>
    <source>
        <strain evidence="3 4">CBS 121175</strain>
    </source>
</reference>
<evidence type="ECO:0000256" key="1">
    <source>
        <dbReference type="SAM" id="MobiDB-lite"/>
    </source>
</evidence>
<evidence type="ECO:0000313" key="4">
    <source>
        <dbReference type="Proteomes" id="UP000307440"/>
    </source>
</evidence>
<keyword evidence="2" id="KW-0812">Transmembrane</keyword>